<sequence>MHKSISTILSRRRVLAGVAVAPVAALPVTASASPEGVSPRIGKLFQEWRKVWAGYGDACDTDDISIMDDYCAASFAAFQALLQEPSVTLMDIAAKAHALRIQMDGCCLEERDIGPIYQDIDRLAIFPEEG</sequence>
<protein>
    <submittedName>
        <fullName evidence="2">Uncharacterized protein</fullName>
    </submittedName>
</protein>
<proteinExistence type="predicted"/>
<keyword evidence="3" id="KW-1185">Reference proteome</keyword>
<name>A0A967CAV0_9PROT</name>
<dbReference type="RefSeq" id="WP_167221963.1">
    <property type="nucleotide sequence ID" value="NZ_JAAQPH010000003.1"/>
</dbReference>
<dbReference type="EMBL" id="JAAQPH010000003">
    <property type="protein sequence ID" value="NIA67918.1"/>
    <property type="molecule type" value="Genomic_DNA"/>
</dbReference>
<dbReference type="Proteomes" id="UP000761264">
    <property type="component" value="Unassembled WGS sequence"/>
</dbReference>
<gene>
    <name evidence="2" type="ORF">HBA54_04870</name>
</gene>
<dbReference type="AlphaFoldDB" id="A0A967CAV0"/>
<feature type="chain" id="PRO_5037195323" evidence="1">
    <location>
        <begin position="33"/>
        <end position="130"/>
    </location>
</feature>
<keyword evidence="1" id="KW-0732">Signal</keyword>
<accession>A0A967CAV0</accession>
<evidence type="ECO:0000256" key="1">
    <source>
        <dbReference type="SAM" id="SignalP"/>
    </source>
</evidence>
<comment type="caution">
    <text evidence="2">The sequence shown here is derived from an EMBL/GenBank/DDBJ whole genome shotgun (WGS) entry which is preliminary data.</text>
</comment>
<evidence type="ECO:0000313" key="2">
    <source>
        <dbReference type="EMBL" id="NIA67918.1"/>
    </source>
</evidence>
<evidence type="ECO:0000313" key="3">
    <source>
        <dbReference type="Proteomes" id="UP000761264"/>
    </source>
</evidence>
<organism evidence="2 3">
    <name type="scientific">Pelagibius litoralis</name>
    <dbReference type="NCBI Taxonomy" id="374515"/>
    <lineage>
        <taxon>Bacteria</taxon>
        <taxon>Pseudomonadati</taxon>
        <taxon>Pseudomonadota</taxon>
        <taxon>Alphaproteobacteria</taxon>
        <taxon>Rhodospirillales</taxon>
        <taxon>Rhodovibrionaceae</taxon>
        <taxon>Pelagibius</taxon>
    </lineage>
</organism>
<reference evidence="2" key="1">
    <citation type="submission" date="2020-03" db="EMBL/GenBank/DDBJ databases">
        <title>Genome of Pelagibius litoralis DSM 21314T.</title>
        <authorList>
            <person name="Wang G."/>
        </authorList>
    </citation>
    <scope>NUCLEOTIDE SEQUENCE</scope>
    <source>
        <strain evidence="2">DSM 21314</strain>
    </source>
</reference>
<feature type="signal peptide" evidence="1">
    <location>
        <begin position="1"/>
        <end position="32"/>
    </location>
</feature>